<organism evidence="2">
    <name type="scientific">hydrothermal vent metagenome</name>
    <dbReference type="NCBI Taxonomy" id="652676"/>
    <lineage>
        <taxon>unclassified sequences</taxon>
        <taxon>metagenomes</taxon>
        <taxon>ecological metagenomes</taxon>
    </lineage>
</organism>
<dbReference type="PROSITE" id="PS51354">
    <property type="entry name" value="GLUTAREDOXIN_2"/>
    <property type="match status" value="1"/>
</dbReference>
<name>A0A160TAZ5_9ZZZZ</name>
<sequence length="118" mass="12733">MKIVAVLFVAFAALTSGAFVATMNLATPDTTLATQQGAAQTDKNVVLYATAWCGYCKKMRAFFDAHNIPYVEFDIDNSQEGLDRYYSVGGTGGVPLVTVNDAVVKGFNPSRVLQLMQN</sequence>
<proteinExistence type="predicted"/>
<dbReference type="InterPro" id="IPR002109">
    <property type="entry name" value="Glutaredoxin"/>
</dbReference>
<accession>A0A160TAZ5</accession>
<dbReference type="PANTHER" id="PTHR34386">
    <property type="entry name" value="GLUTAREDOXIN"/>
    <property type="match status" value="1"/>
</dbReference>
<protein>
    <submittedName>
        <fullName evidence="2">Glutaredoxin NrdH</fullName>
    </submittedName>
</protein>
<dbReference type="GO" id="GO:0045454">
    <property type="term" value="P:cell redox homeostasis"/>
    <property type="evidence" value="ECO:0007669"/>
    <property type="project" value="TreeGrafter"/>
</dbReference>
<dbReference type="PANTHER" id="PTHR34386:SF1">
    <property type="entry name" value="GLUTAREDOXIN-LIKE PROTEIN NRDH"/>
    <property type="match status" value="1"/>
</dbReference>
<dbReference type="Gene3D" id="3.40.30.10">
    <property type="entry name" value="Glutaredoxin"/>
    <property type="match status" value="1"/>
</dbReference>
<dbReference type="GO" id="GO:0009055">
    <property type="term" value="F:electron transfer activity"/>
    <property type="evidence" value="ECO:0007669"/>
    <property type="project" value="TreeGrafter"/>
</dbReference>
<reference evidence="2" key="1">
    <citation type="submission" date="2015-10" db="EMBL/GenBank/DDBJ databases">
        <authorList>
            <person name="Gilbert D.G."/>
        </authorList>
    </citation>
    <scope>NUCLEOTIDE SEQUENCE</scope>
</reference>
<dbReference type="SUPFAM" id="SSF52833">
    <property type="entry name" value="Thioredoxin-like"/>
    <property type="match status" value="2"/>
</dbReference>
<dbReference type="AlphaFoldDB" id="A0A160TAZ5"/>
<gene>
    <name evidence="2" type="ORF">MGWOODY_Tha1981</name>
</gene>
<evidence type="ECO:0000259" key="1">
    <source>
        <dbReference type="Pfam" id="PF00462"/>
    </source>
</evidence>
<dbReference type="InterPro" id="IPR051548">
    <property type="entry name" value="Grx-like_ET"/>
</dbReference>
<feature type="domain" description="Glutaredoxin" evidence="1">
    <location>
        <begin position="45"/>
        <end position="103"/>
    </location>
</feature>
<evidence type="ECO:0000313" key="2">
    <source>
        <dbReference type="EMBL" id="CUS41515.1"/>
    </source>
</evidence>
<dbReference type="InterPro" id="IPR036249">
    <property type="entry name" value="Thioredoxin-like_sf"/>
</dbReference>
<dbReference type="Pfam" id="PF00462">
    <property type="entry name" value="Glutaredoxin"/>
    <property type="match status" value="1"/>
</dbReference>
<dbReference type="CDD" id="cd02976">
    <property type="entry name" value="NrdH"/>
    <property type="match status" value="1"/>
</dbReference>
<dbReference type="EMBL" id="CZQC01000044">
    <property type="protein sequence ID" value="CUS41515.1"/>
    <property type="molecule type" value="Genomic_DNA"/>
</dbReference>